<evidence type="ECO:0000313" key="2">
    <source>
        <dbReference type="EMBL" id="CAL8107859.1"/>
    </source>
</evidence>
<dbReference type="Proteomes" id="UP001642540">
    <property type="component" value="Unassembled WGS sequence"/>
</dbReference>
<keyword evidence="1" id="KW-0175">Coiled coil</keyword>
<evidence type="ECO:0000313" key="3">
    <source>
        <dbReference type="Proteomes" id="UP001642540"/>
    </source>
</evidence>
<protein>
    <submittedName>
        <fullName evidence="2">Uncharacterized protein</fullName>
    </submittedName>
</protein>
<name>A0ABP1QQE2_9HEXA</name>
<sequence>MNVSNTNDYINENKRQDPTSKWRLERVVISVKTAKRWTNSLRSVVDVCISTIGLEEYLQHEVLQFWRKENKYLTLHHHLKLLSTKFLNDTSTLYLPFCFATHDKFEDTERRARKFYMKLELGLQTKKALWAGRVIFDKLGEHERINIHMDEKDPEKAIRELQGTKRMVDELKIDFEKLKEEWDAIKGELNSDLDRCIENVYLLLHVISGHEY</sequence>
<organism evidence="2 3">
    <name type="scientific">Orchesella dallaii</name>
    <dbReference type="NCBI Taxonomy" id="48710"/>
    <lineage>
        <taxon>Eukaryota</taxon>
        <taxon>Metazoa</taxon>
        <taxon>Ecdysozoa</taxon>
        <taxon>Arthropoda</taxon>
        <taxon>Hexapoda</taxon>
        <taxon>Collembola</taxon>
        <taxon>Entomobryomorpha</taxon>
        <taxon>Entomobryoidea</taxon>
        <taxon>Orchesellidae</taxon>
        <taxon>Orchesellinae</taxon>
        <taxon>Orchesella</taxon>
    </lineage>
</organism>
<feature type="coiled-coil region" evidence="1">
    <location>
        <begin position="161"/>
        <end position="188"/>
    </location>
</feature>
<evidence type="ECO:0000256" key="1">
    <source>
        <dbReference type="SAM" id="Coils"/>
    </source>
</evidence>
<keyword evidence="3" id="KW-1185">Reference proteome</keyword>
<dbReference type="EMBL" id="CAXLJM020000039">
    <property type="protein sequence ID" value="CAL8107859.1"/>
    <property type="molecule type" value="Genomic_DNA"/>
</dbReference>
<comment type="caution">
    <text evidence="2">The sequence shown here is derived from an EMBL/GenBank/DDBJ whole genome shotgun (WGS) entry which is preliminary data.</text>
</comment>
<accession>A0ABP1QQE2</accession>
<proteinExistence type="predicted"/>
<reference evidence="2 3" key="1">
    <citation type="submission" date="2024-08" db="EMBL/GenBank/DDBJ databases">
        <authorList>
            <person name="Cucini C."/>
            <person name="Frati F."/>
        </authorList>
    </citation>
    <scope>NUCLEOTIDE SEQUENCE [LARGE SCALE GENOMIC DNA]</scope>
</reference>
<gene>
    <name evidence="2" type="ORF">ODALV1_LOCUS12794</name>
</gene>